<dbReference type="Pfam" id="PF01850">
    <property type="entry name" value="PIN"/>
    <property type="match status" value="1"/>
</dbReference>
<reference evidence="2 3" key="1">
    <citation type="journal article" date="2023" name="Microorganisms">
        <title>Thiorhodovibrio frisius and Trv. litoralis spp. nov., Two Novel Members from a Clade of Fastidious Purple Sulfur Bacteria That Exhibit Unique Red-Shifted Light-Harvesting Capabilities.</title>
        <authorList>
            <person name="Methner A."/>
            <person name="Kuzyk S.B."/>
            <person name="Petersen J."/>
            <person name="Bauer S."/>
            <person name="Brinkmann H."/>
            <person name="Sichau K."/>
            <person name="Wanner G."/>
            <person name="Wolf J."/>
            <person name="Neumann-Schaal M."/>
            <person name="Henke P."/>
            <person name="Tank M."/>
            <person name="Sproer C."/>
            <person name="Bunk B."/>
            <person name="Overmann J."/>
        </authorList>
    </citation>
    <scope>NUCLEOTIDE SEQUENCE [LARGE SCALE GENOMIC DNA]</scope>
    <source>
        <strain evidence="2 3">DSM 6702</strain>
    </source>
</reference>
<sequence length="136" mass="15238">MTGRVYILDACAVIAMQQQEPGAETLLEILVAPETQARIHSINLCEIYYDLLRRDPLAQLEALVEELAHWDVTVDQALGFPLLRRAGEIKARWCRISLADCIALSLAELCGGELLTTDHHELDPLAEAAYPIRFIR</sequence>
<dbReference type="RefSeq" id="WP_328985774.1">
    <property type="nucleotide sequence ID" value="NZ_CP121472.1"/>
</dbReference>
<dbReference type="InterPro" id="IPR029060">
    <property type="entry name" value="PIN-like_dom_sf"/>
</dbReference>
<protein>
    <recommendedName>
        <fullName evidence="1">PIN domain-containing protein</fullName>
    </recommendedName>
</protein>
<proteinExistence type="predicted"/>
<gene>
    <name evidence="2" type="ORF">Thiowin_00069</name>
</gene>
<dbReference type="Proteomes" id="UP001432180">
    <property type="component" value="Chromosome"/>
</dbReference>
<dbReference type="SUPFAM" id="SSF88723">
    <property type="entry name" value="PIN domain-like"/>
    <property type="match status" value="1"/>
</dbReference>
<feature type="domain" description="PIN" evidence="1">
    <location>
        <begin position="6"/>
        <end position="119"/>
    </location>
</feature>
<accession>A0ABZ0S3Q7</accession>
<name>A0ABZ0S3Q7_9GAMM</name>
<dbReference type="InterPro" id="IPR002716">
    <property type="entry name" value="PIN_dom"/>
</dbReference>
<dbReference type="EMBL" id="CP121472">
    <property type="protein sequence ID" value="WPL15189.1"/>
    <property type="molecule type" value="Genomic_DNA"/>
</dbReference>
<organism evidence="2 3">
    <name type="scientific">Thiorhodovibrio winogradskyi</name>
    <dbReference type="NCBI Taxonomy" id="77007"/>
    <lineage>
        <taxon>Bacteria</taxon>
        <taxon>Pseudomonadati</taxon>
        <taxon>Pseudomonadota</taxon>
        <taxon>Gammaproteobacteria</taxon>
        <taxon>Chromatiales</taxon>
        <taxon>Chromatiaceae</taxon>
        <taxon>Thiorhodovibrio</taxon>
    </lineage>
</organism>
<keyword evidence="3" id="KW-1185">Reference proteome</keyword>
<evidence type="ECO:0000313" key="3">
    <source>
        <dbReference type="Proteomes" id="UP001432180"/>
    </source>
</evidence>
<evidence type="ECO:0000259" key="1">
    <source>
        <dbReference type="Pfam" id="PF01850"/>
    </source>
</evidence>
<evidence type="ECO:0000313" key="2">
    <source>
        <dbReference type="EMBL" id="WPL15189.1"/>
    </source>
</evidence>
<dbReference type="Gene3D" id="3.40.50.1010">
    <property type="entry name" value="5'-nuclease"/>
    <property type="match status" value="1"/>
</dbReference>